<gene>
    <name evidence="4" type="ORF">ACFS5J_03645</name>
</gene>
<proteinExistence type="predicted"/>
<keyword evidence="5" id="KW-1185">Reference proteome</keyword>
<dbReference type="Pfam" id="PF16404">
    <property type="entry name" value="BT_2262-like_C"/>
    <property type="match status" value="1"/>
</dbReference>
<evidence type="ECO:0000259" key="2">
    <source>
        <dbReference type="Pfam" id="PF16403"/>
    </source>
</evidence>
<dbReference type="InterPro" id="IPR013783">
    <property type="entry name" value="Ig-like_fold"/>
</dbReference>
<name>A0ABW5YJG7_9FLAO</name>
<accession>A0ABW5YJG7</accession>
<feature type="chain" id="PRO_5045812379" evidence="1">
    <location>
        <begin position="24"/>
        <end position="244"/>
    </location>
</feature>
<dbReference type="Gene3D" id="2.60.40.10">
    <property type="entry name" value="Immunoglobulins"/>
    <property type="match status" value="1"/>
</dbReference>
<protein>
    <submittedName>
        <fullName evidence="4">BT_2262 family domain-containing protein</fullName>
    </submittedName>
</protein>
<reference evidence="5" key="1">
    <citation type="journal article" date="2019" name="Int. J. Syst. Evol. Microbiol.">
        <title>The Global Catalogue of Microorganisms (GCM) 10K type strain sequencing project: providing services to taxonomists for standard genome sequencing and annotation.</title>
        <authorList>
            <consortium name="The Broad Institute Genomics Platform"/>
            <consortium name="The Broad Institute Genome Sequencing Center for Infectious Disease"/>
            <person name="Wu L."/>
            <person name="Ma J."/>
        </authorList>
    </citation>
    <scope>NUCLEOTIDE SEQUENCE [LARGE SCALE GENOMIC DNA]</scope>
    <source>
        <strain evidence="5">KCTC 22671</strain>
    </source>
</reference>
<evidence type="ECO:0000256" key="1">
    <source>
        <dbReference type="SAM" id="SignalP"/>
    </source>
</evidence>
<evidence type="ECO:0000313" key="4">
    <source>
        <dbReference type="EMBL" id="MFD2891105.1"/>
    </source>
</evidence>
<organism evidence="4 5">
    <name type="scientific">Flavobacterium chuncheonense</name>
    <dbReference type="NCBI Taxonomy" id="2026653"/>
    <lineage>
        <taxon>Bacteria</taxon>
        <taxon>Pseudomonadati</taxon>
        <taxon>Bacteroidota</taxon>
        <taxon>Flavobacteriia</taxon>
        <taxon>Flavobacteriales</taxon>
        <taxon>Flavobacteriaceae</taxon>
        <taxon>Flavobacterium</taxon>
    </lineage>
</organism>
<comment type="caution">
    <text evidence="4">The sequence shown here is derived from an EMBL/GenBank/DDBJ whole genome shotgun (WGS) entry which is preliminary data.</text>
</comment>
<feature type="domain" description="Pesticidal crystal protein Cry22Aa Ig-like" evidence="2">
    <location>
        <begin position="39"/>
        <end position="114"/>
    </location>
</feature>
<dbReference type="Pfam" id="PF16403">
    <property type="entry name" value="Bact_surface_Ig-like"/>
    <property type="match status" value="1"/>
</dbReference>
<feature type="domain" description="BT-2262-like C-terminal" evidence="3">
    <location>
        <begin position="148"/>
        <end position="241"/>
    </location>
</feature>
<evidence type="ECO:0000259" key="3">
    <source>
        <dbReference type="Pfam" id="PF16404"/>
    </source>
</evidence>
<feature type="signal peptide" evidence="1">
    <location>
        <begin position="1"/>
        <end position="23"/>
    </location>
</feature>
<dbReference type="InterPro" id="IPR032179">
    <property type="entry name" value="Cry22Aa_Ig-like"/>
</dbReference>
<dbReference type="Proteomes" id="UP001597534">
    <property type="component" value="Unassembled WGS sequence"/>
</dbReference>
<sequence>MKKIFLTLTIVLTGLTFFTSCDSTDTDNVSFVTNYPVFELIGEETVVVDAGGTFEDPGVIVTENGVEIPYTSSVKGLFQGGSSLDTNVSDIYTITYSATNQDGFSGTTTRTVIVSTNDDLSLGLAGLYTSTVTRNGVLTGQYTDMEYVLIWENPDGTYEISDGIGGYYDIGRGYGVGYAATGAVITVNDFATNNFSYSAFEVGGFGGACIMSALTPNAANSTISFSTEWDAGYIFDVVLTQVQL</sequence>
<dbReference type="EMBL" id="JBHUPC010000010">
    <property type="protein sequence ID" value="MFD2891105.1"/>
    <property type="molecule type" value="Genomic_DNA"/>
</dbReference>
<dbReference type="RefSeq" id="WP_379810642.1">
    <property type="nucleotide sequence ID" value="NZ_JBHUPC010000010.1"/>
</dbReference>
<keyword evidence="1" id="KW-0732">Signal</keyword>
<evidence type="ECO:0000313" key="5">
    <source>
        <dbReference type="Proteomes" id="UP001597534"/>
    </source>
</evidence>
<dbReference type="InterPro" id="IPR032180">
    <property type="entry name" value="BT_2262-like_C"/>
</dbReference>
<dbReference type="PROSITE" id="PS51257">
    <property type="entry name" value="PROKAR_LIPOPROTEIN"/>
    <property type="match status" value="1"/>
</dbReference>